<dbReference type="InterPro" id="IPR001387">
    <property type="entry name" value="Cro/C1-type_HTH"/>
</dbReference>
<dbReference type="RefSeq" id="WP_107000069.1">
    <property type="nucleotide sequence ID" value="NZ_PYLO01000001.1"/>
</dbReference>
<organism evidence="2 3">
    <name type="scientific">Clostridium fessum</name>
    <dbReference type="NCBI Taxonomy" id="2126740"/>
    <lineage>
        <taxon>Bacteria</taxon>
        <taxon>Bacillati</taxon>
        <taxon>Bacillota</taxon>
        <taxon>Clostridia</taxon>
        <taxon>Eubacteriales</taxon>
        <taxon>Clostridiaceae</taxon>
        <taxon>Clostridium</taxon>
    </lineage>
</organism>
<accession>A0A2T3FUG0</accession>
<name>A0A2T3FUG0_9CLOT</name>
<dbReference type="AlphaFoldDB" id="A0A2T3FUG0"/>
<evidence type="ECO:0000313" key="3">
    <source>
        <dbReference type="Proteomes" id="UP000241048"/>
    </source>
</evidence>
<sequence>MARIDRKKFVIALMDADLKLIDLAKKSGLSRSTITAVKGGKSCSKRTADTIARALGVDVTEIIED</sequence>
<dbReference type="InterPro" id="IPR010982">
    <property type="entry name" value="Lambda_DNA-bd_dom_sf"/>
</dbReference>
<dbReference type="Gene3D" id="1.10.260.40">
    <property type="entry name" value="lambda repressor-like DNA-binding domains"/>
    <property type="match status" value="1"/>
</dbReference>
<proteinExistence type="predicted"/>
<dbReference type="PROSITE" id="PS50943">
    <property type="entry name" value="HTH_CROC1"/>
    <property type="match status" value="1"/>
</dbReference>
<keyword evidence="3" id="KW-1185">Reference proteome</keyword>
<feature type="domain" description="HTH cro/C1-type" evidence="1">
    <location>
        <begin position="16"/>
        <end position="62"/>
    </location>
</feature>
<gene>
    <name evidence="2" type="ORF">C7U56_02955</name>
</gene>
<dbReference type="Proteomes" id="UP000241048">
    <property type="component" value="Unassembled WGS sequence"/>
</dbReference>
<protein>
    <submittedName>
        <fullName evidence="2">XRE family transcriptional regulator</fullName>
    </submittedName>
</protein>
<reference evidence="2 3" key="1">
    <citation type="submission" date="2018-03" db="EMBL/GenBank/DDBJ databases">
        <title>Lachnoclostridium SNUG30386 gen.nov., sp.nov., isolated from human faeces.</title>
        <authorList>
            <person name="Seo B."/>
            <person name="Jeon K."/>
            <person name="Ko G."/>
        </authorList>
    </citation>
    <scope>NUCLEOTIDE SEQUENCE [LARGE SCALE GENOMIC DNA]</scope>
    <source>
        <strain evidence="2 3">SNUG30386</strain>
    </source>
</reference>
<dbReference type="SMART" id="SM00530">
    <property type="entry name" value="HTH_XRE"/>
    <property type="match status" value="1"/>
</dbReference>
<dbReference type="SUPFAM" id="SSF47413">
    <property type="entry name" value="lambda repressor-like DNA-binding domains"/>
    <property type="match status" value="1"/>
</dbReference>
<evidence type="ECO:0000259" key="1">
    <source>
        <dbReference type="PROSITE" id="PS50943"/>
    </source>
</evidence>
<evidence type="ECO:0000313" key="2">
    <source>
        <dbReference type="EMBL" id="PST38903.1"/>
    </source>
</evidence>
<dbReference type="CDD" id="cd00093">
    <property type="entry name" value="HTH_XRE"/>
    <property type="match status" value="1"/>
</dbReference>
<dbReference type="Pfam" id="PF13443">
    <property type="entry name" value="HTH_26"/>
    <property type="match status" value="1"/>
</dbReference>
<dbReference type="GO" id="GO:0003677">
    <property type="term" value="F:DNA binding"/>
    <property type="evidence" value="ECO:0007669"/>
    <property type="project" value="InterPro"/>
</dbReference>
<comment type="caution">
    <text evidence="2">The sequence shown here is derived from an EMBL/GenBank/DDBJ whole genome shotgun (WGS) entry which is preliminary data.</text>
</comment>
<dbReference type="EMBL" id="PYLO01000001">
    <property type="protein sequence ID" value="PST38903.1"/>
    <property type="molecule type" value="Genomic_DNA"/>
</dbReference>